<dbReference type="Pfam" id="PF26138">
    <property type="entry name" value="DUF8040"/>
    <property type="match status" value="1"/>
</dbReference>
<dbReference type="Pfam" id="PF12776">
    <property type="entry name" value="Myb_DNA-bind_3"/>
    <property type="match status" value="1"/>
</dbReference>
<keyword evidence="6" id="KW-1185">Reference proteome</keyword>
<organism evidence="5 6">
    <name type="scientific">Dendrobium thyrsiflorum</name>
    <name type="common">Pinecone-like raceme dendrobium</name>
    <name type="synonym">Orchid</name>
    <dbReference type="NCBI Taxonomy" id="117978"/>
    <lineage>
        <taxon>Eukaryota</taxon>
        <taxon>Viridiplantae</taxon>
        <taxon>Streptophyta</taxon>
        <taxon>Embryophyta</taxon>
        <taxon>Tracheophyta</taxon>
        <taxon>Spermatophyta</taxon>
        <taxon>Magnoliopsida</taxon>
        <taxon>Liliopsida</taxon>
        <taxon>Asparagales</taxon>
        <taxon>Orchidaceae</taxon>
        <taxon>Epidendroideae</taxon>
        <taxon>Malaxideae</taxon>
        <taxon>Dendrobiinae</taxon>
        <taxon>Dendrobium</taxon>
    </lineage>
</organism>
<dbReference type="Proteomes" id="UP001552299">
    <property type="component" value="Unassembled WGS sequence"/>
</dbReference>
<evidence type="ECO:0000259" key="4">
    <source>
        <dbReference type="Pfam" id="PF26138"/>
    </source>
</evidence>
<comment type="caution">
    <text evidence="5">The sequence shown here is derived from an EMBL/GenBank/DDBJ whole genome shotgun (WGS) entry which is preliminary data.</text>
</comment>
<keyword evidence="2" id="KW-0812">Transmembrane</keyword>
<protein>
    <recommendedName>
        <fullName evidence="7">Transposase</fullName>
    </recommendedName>
</protein>
<dbReference type="InterPro" id="IPR058353">
    <property type="entry name" value="DUF8040"/>
</dbReference>
<evidence type="ECO:0000256" key="2">
    <source>
        <dbReference type="SAM" id="Phobius"/>
    </source>
</evidence>
<sequence length="580" mass="65910">MNLRRPCREALAVPMSCSSRELYIDVRGALIFNPGYYHSCSASFFLLLVPIFRSLPPRCLRRAGKGVACASSSTPHRSTVDVSIYSGQPKCTTRNPKWPEEHNVVVGKLLLEQYVNRNFCNGNLRKDQWSILVAALNRRLGSNYTESSIMIQFKNMKSDFRALYQLTNHSGWGWDDDLHMPIAPDELWDEIVQVHPKLLKFRKYSFNQYEIFEKICAENIAIGTGARCSKASQPSVNLNEDKTQYFEDEFMTANGVSYNIEETPNSILPDVVDEEPPSVDVQGSAMLRSKRSSEKSPKSNRRPKKKGPLNNLNKLLVESNKKAVVFKETVQRSDPYTMIDCLDKLGKLENLTTQALLALQDAFKENNDAIAEINPSLIQDNSSSDDELPIRRPMLPPDAFMSLRDLLVSRGHLHDTKNMLAAEQLGIFLRGVAHAHSYRQLCEFFQHSTETVSRYFNLVIRAIVSFADEFINLPQAEIECHPFVRSNALFYPYFKNAIGAIDGTHITAVVSNNLQNRYQNRKGFTSQKVMAAVSFDRQFVYIASGWEGSAADMRVLKWAVEQGQFAMPRNHYYLVSCQRN</sequence>
<dbReference type="AlphaFoldDB" id="A0ABD0UJ13"/>
<keyword evidence="2" id="KW-1133">Transmembrane helix</keyword>
<feature type="transmembrane region" description="Helical" evidence="2">
    <location>
        <begin position="36"/>
        <end position="55"/>
    </location>
</feature>
<feature type="domain" description="DUF8040" evidence="4">
    <location>
        <begin position="396"/>
        <end position="465"/>
    </location>
</feature>
<evidence type="ECO:0008006" key="7">
    <source>
        <dbReference type="Google" id="ProtNLM"/>
    </source>
</evidence>
<evidence type="ECO:0000256" key="1">
    <source>
        <dbReference type="SAM" id="MobiDB-lite"/>
    </source>
</evidence>
<dbReference type="InterPro" id="IPR024752">
    <property type="entry name" value="Myb/SANT-like_dom"/>
</dbReference>
<feature type="compositionally biased region" description="Basic residues" evidence="1">
    <location>
        <begin position="298"/>
        <end position="307"/>
    </location>
</feature>
<evidence type="ECO:0000259" key="3">
    <source>
        <dbReference type="Pfam" id="PF12776"/>
    </source>
</evidence>
<name>A0ABD0UJ13_DENTH</name>
<accession>A0ABD0UJ13</accession>
<reference evidence="5 6" key="1">
    <citation type="journal article" date="2024" name="Plant Biotechnol. J.">
        <title>Dendrobium thyrsiflorum genome and its molecular insights into genes involved in important horticultural traits.</title>
        <authorList>
            <person name="Chen B."/>
            <person name="Wang J.Y."/>
            <person name="Zheng P.J."/>
            <person name="Li K.L."/>
            <person name="Liang Y.M."/>
            <person name="Chen X.F."/>
            <person name="Zhang C."/>
            <person name="Zhao X."/>
            <person name="He X."/>
            <person name="Zhang G.Q."/>
            <person name="Liu Z.J."/>
            <person name="Xu Q."/>
        </authorList>
    </citation>
    <scope>NUCLEOTIDE SEQUENCE [LARGE SCALE GENOMIC DNA]</scope>
    <source>
        <strain evidence="5">GZMU011</strain>
    </source>
</reference>
<gene>
    <name evidence="5" type="ORF">M5K25_021279</name>
</gene>
<evidence type="ECO:0000313" key="6">
    <source>
        <dbReference type="Proteomes" id="UP001552299"/>
    </source>
</evidence>
<feature type="domain" description="Myb/SANT-like" evidence="3">
    <location>
        <begin position="98"/>
        <end position="190"/>
    </location>
</feature>
<keyword evidence="2" id="KW-0472">Membrane</keyword>
<dbReference type="EMBL" id="JANQDX010000016">
    <property type="protein sequence ID" value="KAL0910311.1"/>
    <property type="molecule type" value="Genomic_DNA"/>
</dbReference>
<proteinExistence type="predicted"/>
<evidence type="ECO:0000313" key="5">
    <source>
        <dbReference type="EMBL" id="KAL0910311.1"/>
    </source>
</evidence>
<dbReference type="PANTHER" id="PTHR22930:SF259">
    <property type="entry name" value="OS08G0106900 PROTEIN"/>
    <property type="match status" value="1"/>
</dbReference>
<dbReference type="PANTHER" id="PTHR22930">
    <property type="match status" value="1"/>
</dbReference>
<dbReference type="InterPro" id="IPR045249">
    <property type="entry name" value="HARBI1-like"/>
</dbReference>
<feature type="region of interest" description="Disordered" evidence="1">
    <location>
        <begin position="268"/>
        <end position="311"/>
    </location>
</feature>